<comment type="caution">
    <text evidence="1">The sequence shown here is derived from an EMBL/GenBank/DDBJ whole genome shotgun (WGS) entry which is preliminary data.</text>
</comment>
<evidence type="ECO:0000313" key="1">
    <source>
        <dbReference type="EMBL" id="MFD2213251.1"/>
    </source>
</evidence>
<keyword evidence="2" id="KW-1185">Reference proteome</keyword>
<gene>
    <name evidence="1" type="ORF">ACFSKK_05910</name>
</gene>
<dbReference type="Proteomes" id="UP001597318">
    <property type="component" value="Unassembled WGS sequence"/>
</dbReference>
<reference evidence="2" key="1">
    <citation type="journal article" date="2019" name="Int. J. Syst. Evol. Microbiol.">
        <title>The Global Catalogue of Microorganisms (GCM) 10K type strain sequencing project: providing services to taxonomists for standard genome sequencing and annotation.</title>
        <authorList>
            <consortium name="The Broad Institute Genomics Platform"/>
            <consortium name="The Broad Institute Genome Sequencing Center for Infectious Disease"/>
            <person name="Wu L."/>
            <person name="Ma J."/>
        </authorList>
    </citation>
    <scope>NUCLEOTIDE SEQUENCE [LARGE SCALE GENOMIC DNA]</scope>
    <source>
        <strain evidence="2">CGMCC 1.15474</strain>
    </source>
</reference>
<protein>
    <submittedName>
        <fullName evidence="1">Uncharacterized protein</fullName>
    </submittedName>
</protein>
<evidence type="ECO:0000313" key="2">
    <source>
        <dbReference type="Proteomes" id="UP001597318"/>
    </source>
</evidence>
<dbReference type="RefSeq" id="WP_247341196.1">
    <property type="nucleotide sequence ID" value="NZ_CP095550.1"/>
</dbReference>
<name>A0ABW5BWP4_9BACI</name>
<accession>A0ABW5BWP4</accession>
<dbReference type="EMBL" id="JBHUIK010000001">
    <property type="protein sequence ID" value="MFD2213251.1"/>
    <property type="molecule type" value="Genomic_DNA"/>
</dbReference>
<sequence length="72" mass="8449">MDLHNNMEFELSGNFIPNISNSDRLKIIEISSDSVVIQMNNSKRRGIFPLDSFQYWIKRRSLIFIGQEKKTS</sequence>
<proteinExistence type="predicted"/>
<organism evidence="1 2">
    <name type="scientific">Metabacillus endolithicus</name>
    <dbReference type="NCBI Taxonomy" id="1535204"/>
    <lineage>
        <taxon>Bacteria</taxon>
        <taxon>Bacillati</taxon>
        <taxon>Bacillota</taxon>
        <taxon>Bacilli</taxon>
        <taxon>Bacillales</taxon>
        <taxon>Bacillaceae</taxon>
        <taxon>Metabacillus</taxon>
    </lineage>
</organism>